<reference evidence="1 2" key="1">
    <citation type="submission" date="2018-11" db="EMBL/GenBank/DDBJ databases">
        <title>Sequencing the genomes of 1000 actinobacteria strains.</title>
        <authorList>
            <person name="Klenk H.-P."/>
        </authorList>
    </citation>
    <scope>NUCLEOTIDE SEQUENCE [LARGE SCALE GENOMIC DNA]</scope>
    <source>
        <strain evidence="1 2">DSM 12652</strain>
    </source>
</reference>
<dbReference type="GO" id="GO:0051118">
    <property type="term" value="F:glucan endo-1,3-alpha-glucosidase activity"/>
    <property type="evidence" value="ECO:0007669"/>
    <property type="project" value="InterPro"/>
</dbReference>
<proteinExistence type="predicted"/>
<dbReference type="InterPro" id="IPR005197">
    <property type="entry name" value="Glyco_hydro_71"/>
</dbReference>
<evidence type="ECO:0000313" key="1">
    <source>
        <dbReference type="EMBL" id="ROR90508.1"/>
    </source>
</evidence>
<evidence type="ECO:0000313" key="2">
    <source>
        <dbReference type="Proteomes" id="UP000281738"/>
    </source>
</evidence>
<dbReference type="OrthoDB" id="976137at2"/>
<accession>A0A3N2CT08</accession>
<dbReference type="AlphaFoldDB" id="A0A3N2CT08"/>
<dbReference type="Gene3D" id="3.20.20.80">
    <property type="entry name" value="Glycosidases"/>
    <property type="match status" value="1"/>
</dbReference>
<comment type="caution">
    <text evidence="1">The sequence shown here is derived from an EMBL/GenBank/DDBJ whole genome shotgun (WGS) entry which is preliminary data.</text>
</comment>
<dbReference type="EMBL" id="RKHO01000001">
    <property type="protein sequence ID" value="ROR90508.1"/>
    <property type="molecule type" value="Genomic_DNA"/>
</dbReference>
<keyword evidence="2" id="KW-1185">Reference proteome</keyword>
<dbReference type="PROSITE" id="PS51257">
    <property type="entry name" value="PROKAR_LIPOPROTEIN"/>
    <property type="match status" value="1"/>
</dbReference>
<protein>
    <submittedName>
        <fullName evidence="1">Glycosyl hydrolase family 71</fullName>
    </submittedName>
</protein>
<gene>
    <name evidence="1" type="ORF">EDD33_1348</name>
</gene>
<name>A0A3N2CT08_9ACTN</name>
<sequence length="478" mass="51440">MCTSRNHRSTRVASIGLLVLALLVAWTGCRPVVPGATPGGGAGATEATVWAHYFPPYPISIDDEPAESDYYTRNYLDPAGEGGRHAAYGGLLRDRPVPRSPRGEGFRLADLRTEVEQAKSAGIDGFILNVMTLDGSNWRAGVDLMQAATDVGGFQVAVSVDATASIGRADPTFVAERLAELYRSPAAARTGGVFRLDSFAAERRPTSWWQALIFGLRSAHGIRVSFTAVFLDASDSNLAAYAPFSRGFGRWGERTTRGMEAHVGDAARAHRLGRRWMSPIAVQDSRPREHIYAEASNTATLRASWRSAISGGADEVQIVTWNDYSESTHIAPSVAHGQAFLDILEWYIRWFKEGSAPTVDHDRLFLTHRNQLAAAEPPPGQAGMRPSLGPGTPVSDRAEALVFLKAPAEVAISVAGSQTSFRAEKGVSSFTVPLGPGSVMAQITRDGVTVARLRSPFTVALSPLNLDLQYYAVGTQSD</sequence>
<dbReference type="Pfam" id="PF03659">
    <property type="entry name" value="Glyco_hydro_71"/>
    <property type="match status" value="1"/>
</dbReference>
<organism evidence="1 2">
    <name type="scientific">Nocardioides aurantiacus</name>
    <dbReference type="NCBI Taxonomy" id="86796"/>
    <lineage>
        <taxon>Bacteria</taxon>
        <taxon>Bacillati</taxon>
        <taxon>Actinomycetota</taxon>
        <taxon>Actinomycetes</taxon>
        <taxon>Propionibacteriales</taxon>
        <taxon>Nocardioidaceae</taxon>
        <taxon>Nocardioides</taxon>
    </lineage>
</organism>
<keyword evidence="1" id="KW-0378">Hydrolase</keyword>
<dbReference type="Proteomes" id="UP000281738">
    <property type="component" value="Unassembled WGS sequence"/>
</dbReference>